<keyword evidence="5" id="KW-0663">Pyridoxal phosphate</keyword>
<dbReference type="InterPro" id="IPR015422">
    <property type="entry name" value="PyrdxlP-dep_Trfase_small"/>
</dbReference>
<comment type="caution">
    <text evidence="8">The sequence shown here is derived from an EMBL/GenBank/DDBJ whole genome shotgun (WGS) entry which is preliminary data.</text>
</comment>
<dbReference type="NCBIfam" id="NF005744">
    <property type="entry name" value="PRK07568.1"/>
    <property type="match status" value="1"/>
</dbReference>
<dbReference type="Pfam" id="PF00155">
    <property type="entry name" value="Aminotran_1_2"/>
    <property type="match status" value="1"/>
</dbReference>
<dbReference type="CDD" id="cd00609">
    <property type="entry name" value="AAT_like"/>
    <property type="match status" value="1"/>
</dbReference>
<dbReference type="InterPro" id="IPR015421">
    <property type="entry name" value="PyrdxlP-dep_Trfase_major"/>
</dbReference>
<dbReference type="EMBL" id="JABGBW010000011">
    <property type="protein sequence ID" value="MBC2576733.1"/>
    <property type="molecule type" value="Genomic_DNA"/>
</dbReference>
<dbReference type="InterPro" id="IPR004839">
    <property type="entry name" value="Aminotransferase_I/II_large"/>
</dbReference>
<keyword evidence="4 6" id="KW-0808">Transferase</keyword>
<comment type="cofactor">
    <cofactor evidence="1 6">
        <name>pyridoxal 5'-phosphate</name>
        <dbReference type="ChEBI" id="CHEBI:597326"/>
    </cofactor>
</comment>
<proteinExistence type="inferred from homology"/>
<sequence length="399" mass="44425">MKFSNRVGSMQASPVRKLVPYATAAKKDGVKVYHLNIGQPDIKTPEGFMKAVKNFDDKVLEYADSVGSEELVNAMIEYYKEYGINYESGELLITNGGSEALLFAMLALCNPGENILVPEPFYTNYNGFATCVDVKIKPITTTAENGFHLPSKEKVLASMDENTRAILLSNPGNPTGAIYTLEEMQMLAEVAIEKDLWIISDEVYREFVYDGLKYTSFGNLENVADRVIIVDSVSKRYSACGARIGSLASKNKEFIAQVLKLCQGRLCVPTLEMAGAAELYRTPKSYFEEVNAEYCKRRDTLYEEIMKIPGVVCEKPTGAFYMVVKLPVENAEDFVIFMLNKFRHNGATTMATPAENFYATPGLGRDEVRLAYILNTEDLKNAAECLRLGLEAYKAEGNK</sequence>
<reference evidence="8 9" key="1">
    <citation type="submission" date="2020-05" db="EMBL/GenBank/DDBJ databases">
        <title>Draft genome of xy-202 and genomic insight in genome of the genus Peptostreptococcus.</title>
        <authorList>
            <person name="Zhang Z."/>
        </authorList>
    </citation>
    <scope>NUCLEOTIDE SEQUENCE [LARGE SCALE GENOMIC DNA]</scope>
    <source>
        <strain evidence="8 9">DSM 27025</strain>
    </source>
</reference>
<dbReference type="RefSeq" id="WP_185624751.1">
    <property type="nucleotide sequence ID" value="NZ_JABGBW010000011.1"/>
</dbReference>
<organism evidence="8 9">
    <name type="scientific">Peptostreptococcus canis</name>
    <dbReference type="NCBI Taxonomy" id="1159213"/>
    <lineage>
        <taxon>Bacteria</taxon>
        <taxon>Bacillati</taxon>
        <taxon>Bacillota</taxon>
        <taxon>Clostridia</taxon>
        <taxon>Peptostreptococcales</taxon>
        <taxon>Peptostreptococcaceae</taxon>
        <taxon>Peptostreptococcus</taxon>
    </lineage>
</organism>
<feature type="domain" description="Aminotransferase class I/classII large" evidence="7">
    <location>
        <begin position="32"/>
        <end position="384"/>
    </location>
</feature>
<dbReference type="SUPFAM" id="SSF53383">
    <property type="entry name" value="PLP-dependent transferases"/>
    <property type="match status" value="1"/>
</dbReference>
<dbReference type="InterPro" id="IPR015424">
    <property type="entry name" value="PyrdxlP-dep_Trfase"/>
</dbReference>
<evidence type="ECO:0000256" key="5">
    <source>
        <dbReference type="ARBA" id="ARBA00022898"/>
    </source>
</evidence>
<dbReference type="Gene3D" id="3.90.1150.10">
    <property type="entry name" value="Aspartate Aminotransferase, domain 1"/>
    <property type="match status" value="1"/>
</dbReference>
<dbReference type="EC" id="2.6.1.-" evidence="6"/>
<evidence type="ECO:0000256" key="3">
    <source>
        <dbReference type="ARBA" id="ARBA00022576"/>
    </source>
</evidence>
<keyword evidence="3 6" id="KW-0032">Aminotransferase</keyword>
<protein>
    <recommendedName>
        <fullName evidence="6">Aminotransferase</fullName>
        <ecNumber evidence="6">2.6.1.-</ecNumber>
    </recommendedName>
</protein>
<evidence type="ECO:0000256" key="2">
    <source>
        <dbReference type="ARBA" id="ARBA00007441"/>
    </source>
</evidence>
<accession>A0ABR6TMU5</accession>
<dbReference type="Gene3D" id="3.40.640.10">
    <property type="entry name" value="Type I PLP-dependent aspartate aminotransferase-like (Major domain)"/>
    <property type="match status" value="1"/>
</dbReference>
<evidence type="ECO:0000256" key="4">
    <source>
        <dbReference type="ARBA" id="ARBA00022679"/>
    </source>
</evidence>
<dbReference type="PROSITE" id="PS00105">
    <property type="entry name" value="AA_TRANSFER_CLASS_1"/>
    <property type="match status" value="1"/>
</dbReference>
<dbReference type="PANTHER" id="PTHR46383">
    <property type="entry name" value="ASPARTATE AMINOTRANSFERASE"/>
    <property type="match status" value="1"/>
</dbReference>
<gene>
    <name evidence="8" type="ORF">HLB29_08580</name>
</gene>
<evidence type="ECO:0000259" key="7">
    <source>
        <dbReference type="Pfam" id="PF00155"/>
    </source>
</evidence>
<dbReference type="InterPro" id="IPR004838">
    <property type="entry name" value="NHTrfase_class1_PyrdxlP-BS"/>
</dbReference>
<dbReference type="GO" id="GO:0008483">
    <property type="term" value="F:transaminase activity"/>
    <property type="evidence" value="ECO:0007669"/>
    <property type="project" value="UniProtKB-KW"/>
</dbReference>
<keyword evidence="9" id="KW-1185">Reference proteome</keyword>
<dbReference type="InterPro" id="IPR050596">
    <property type="entry name" value="AspAT/PAT-like"/>
</dbReference>
<dbReference type="Proteomes" id="UP000713904">
    <property type="component" value="Unassembled WGS sequence"/>
</dbReference>
<name>A0ABR6TMU5_9FIRM</name>
<evidence type="ECO:0000256" key="6">
    <source>
        <dbReference type="RuleBase" id="RU000481"/>
    </source>
</evidence>
<evidence type="ECO:0000313" key="8">
    <source>
        <dbReference type="EMBL" id="MBC2576733.1"/>
    </source>
</evidence>
<evidence type="ECO:0000256" key="1">
    <source>
        <dbReference type="ARBA" id="ARBA00001933"/>
    </source>
</evidence>
<comment type="similarity">
    <text evidence="2 6">Belongs to the class-I pyridoxal-phosphate-dependent aminotransferase family.</text>
</comment>
<evidence type="ECO:0000313" key="9">
    <source>
        <dbReference type="Proteomes" id="UP000713904"/>
    </source>
</evidence>